<dbReference type="Pfam" id="PF04002">
    <property type="entry name" value="RadC"/>
    <property type="match status" value="1"/>
</dbReference>
<name>A0ABY5MWG1_9SPHN</name>
<dbReference type="Proteomes" id="UP000831921">
    <property type="component" value="Chromosome"/>
</dbReference>
<sequence length="137" mass="15346">MLRPVENSNIRPHRPFLSSRKQVAAYLRREVLRDRVDVLRAVMVDQQSRHLATCIVARGEDQLVNFDPSKIIDQAFTAGAAGIIFVRGIRSDGEGRISIQEVMRAFTIWCSTDRSGIHVLDYVVIPAGTTQALFAHS</sequence>
<dbReference type="InterPro" id="IPR025657">
    <property type="entry name" value="RadC_JAB"/>
</dbReference>
<evidence type="ECO:0000313" key="2">
    <source>
        <dbReference type="EMBL" id="UUR08141.1"/>
    </source>
</evidence>
<organism evidence="2 3">
    <name type="scientific">Sphingomonas glaciei</name>
    <dbReference type="NCBI Taxonomy" id="2938948"/>
    <lineage>
        <taxon>Bacteria</taxon>
        <taxon>Pseudomonadati</taxon>
        <taxon>Pseudomonadota</taxon>
        <taxon>Alphaproteobacteria</taxon>
        <taxon>Sphingomonadales</taxon>
        <taxon>Sphingomonadaceae</taxon>
        <taxon>Sphingomonas</taxon>
    </lineage>
</organism>
<evidence type="ECO:0000313" key="3">
    <source>
        <dbReference type="Proteomes" id="UP000831921"/>
    </source>
</evidence>
<gene>
    <name evidence="2" type="ORF">M1K48_00370</name>
</gene>
<reference evidence="2 3" key="1">
    <citation type="submission" date="2022-05" db="EMBL/GenBank/DDBJ databases">
        <title>S8-45 Sphingomonas ultraviolaceadurans.</title>
        <authorList>
            <person name="Liu Y."/>
        </authorList>
    </citation>
    <scope>NUCLEOTIDE SEQUENCE [LARGE SCALE GENOMIC DNA]</scope>
    <source>
        <strain evidence="2 3">S8-45</strain>
    </source>
</reference>
<dbReference type="RefSeq" id="WP_249503922.1">
    <property type="nucleotide sequence ID" value="NZ_CP097253.1"/>
</dbReference>
<dbReference type="EMBL" id="CP097253">
    <property type="protein sequence ID" value="UUR08141.1"/>
    <property type="molecule type" value="Genomic_DNA"/>
</dbReference>
<keyword evidence="3" id="KW-1185">Reference proteome</keyword>
<feature type="domain" description="RadC-like JAB" evidence="1">
    <location>
        <begin position="18"/>
        <end position="129"/>
    </location>
</feature>
<proteinExistence type="predicted"/>
<accession>A0ABY5MWG1</accession>
<evidence type="ECO:0000259" key="1">
    <source>
        <dbReference type="Pfam" id="PF04002"/>
    </source>
</evidence>
<dbReference type="Gene3D" id="3.40.140.10">
    <property type="entry name" value="Cytidine Deaminase, domain 2"/>
    <property type="match status" value="1"/>
</dbReference>
<protein>
    <recommendedName>
        <fullName evidence="1">RadC-like JAB domain-containing protein</fullName>
    </recommendedName>
</protein>